<evidence type="ECO:0000259" key="1">
    <source>
        <dbReference type="Pfam" id="PF10091"/>
    </source>
</evidence>
<gene>
    <name evidence="2" type="ORF">B1B_16053</name>
</gene>
<organism evidence="2">
    <name type="scientific">mine drainage metagenome</name>
    <dbReference type="NCBI Taxonomy" id="410659"/>
    <lineage>
        <taxon>unclassified sequences</taxon>
        <taxon>metagenomes</taxon>
        <taxon>ecological metagenomes</taxon>
    </lineage>
</organism>
<feature type="domain" description="Glycoamylase-like" evidence="1">
    <location>
        <begin position="181"/>
        <end position="414"/>
    </location>
</feature>
<dbReference type="PIRSF" id="PIRSF028431">
    <property type="entry name" value="UCP028431"/>
    <property type="match status" value="1"/>
</dbReference>
<dbReference type="Gene3D" id="1.50.10.140">
    <property type="match status" value="1"/>
</dbReference>
<evidence type="ECO:0000313" key="2">
    <source>
        <dbReference type="EMBL" id="EQD37646.1"/>
    </source>
</evidence>
<proteinExistence type="predicted"/>
<accession>T0YQ12</accession>
<dbReference type="Pfam" id="PF10091">
    <property type="entry name" value="Glycoamylase"/>
    <property type="match status" value="1"/>
</dbReference>
<dbReference type="EMBL" id="AUZY01010676">
    <property type="protein sequence ID" value="EQD37646.1"/>
    <property type="molecule type" value="Genomic_DNA"/>
</dbReference>
<reference evidence="2" key="2">
    <citation type="journal article" date="2014" name="ISME J.">
        <title>Microbial stratification in low pH oxic and suboxic macroscopic growths along an acid mine drainage.</title>
        <authorList>
            <person name="Mendez-Garcia C."/>
            <person name="Mesa V."/>
            <person name="Sprenger R.R."/>
            <person name="Richter M."/>
            <person name="Diez M.S."/>
            <person name="Solano J."/>
            <person name="Bargiela R."/>
            <person name="Golyshina O.V."/>
            <person name="Manteca A."/>
            <person name="Ramos J.L."/>
            <person name="Gallego J.R."/>
            <person name="Llorente I."/>
            <person name="Martins Dos Santos V.A."/>
            <person name="Jensen O.N."/>
            <person name="Pelaez A.I."/>
            <person name="Sanchez J."/>
            <person name="Ferrer M."/>
        </authorList>
    </citation>
    <scope>NUCLEOTIDE SEQUENCE</scope>
</reference>
<dbReference type="InterPro" id="IPR019282">
    <property type="entry name" value="Glycoamylase-like_cons_dom"/>
</dbReference>
<name>T0YQ12_9ZZZZ</name>
<comment type="caution">
    <text evidence="2">The sequence shown here is derived from an EMBL/GenBank/DDBJ whole genome shotgun (WGS) entry which is preliminary data.</text>
</comment>
<reference evidence="2" key="1">
    <citation type="submission" date="2013-08" db="EMBL/GenBank/DDBJ databases">
        <authorList>
            <person name="Mendez C."/>
            <person name="Richter M."/>
            <person name="Ferrer M."/>
            <person name="Sanchez J."/>
        </authorList>
    </citation>
    <scope>NUCLEOTIDE SEQUENCE</scope>
</reference>
<protein>
    <submittedName>
        <fullName evidence="2">Uncharacterized conserved protein UCP028431</fullName>
    </submittedName>
</protein>
<sequence>MTPIPPLTDEALLDQLQQAAFDYFPQTVNPLNGLVADTSRDNSPVSIAVVGFALSSYPVAVERGWMKRADAVQRSLAALRFFRDSDQSGSPTATGFKGFYYHFLDIRTGARVWQSELSMIDTALLIAGVLTASLYFTAESADEIELRELAGFLYRRIDWRWAQDDGDTICQGWKPECGYLHYGWEGYSEAILLYVLAMGSPTHPIVGDCYQAWTATYQWENLYDHDYLYAGPLFVHHFSHAWIDLRGIRDSFMRGKRSDYFENSRRAVCIHREYAQRNPHEFAGYDQNCWGLSACDGPSDEQPGVCSETRRLFGYAARGVPFGPDDGTLSAPSVLASLPFAPEVVLDAVRNMMARYPEMLREGRFSSGFNPTLTDANGRAWVSAGHYGLDQGIVLMMIENHRTRRVWRLMRGCPYIRNGLQRAGFRGGWLQQPSIHGAR</sequence>
<dbReference type="InterPro" id="IPR016883">
    <property type="entry name" value="UCP028431"/>
</dbReference>
<dbReference type="AlphaFoldDB" id="T0YQ12"/>